<organism evidence="1 2">
    <name type="scientific">Geomonas paludis</name>
    <dbReference type="NCBI Taxonomy" id="2740185"/>
    <lineage>
        <taxon>Bacteria</taxon>
        <taxon>Pseudomonadati</taxon>
        <taxon>Thermodesulfobacteriota</taxon>
        <taxon>Desulfuromonadia</taxon>
        <taxon>Geobacterales</taxon>
        <taxon>Geobacteraceae</taxon>
        <taxon>Geomonas</taxon>
    </lineage>
</organism>
<reference evidence="1" key="1">
    <citation type="submission" date="2022-04" db="EMBL/GenBank/DDBJ databases">
        <authorList>
            <person name="Liu G."/>
        </authorList>
    </citation>
    <scope>NUCLEOTIDE SEQUENCE</scope>
    <source>
        <strain evidence="1">RG22</strain>
    </source>
</reference>
<dbReference type="EMBL" id="CP096574">
    <property type="protein sequence ID" value="UPU37803.1"/>
    <property type="molecule type" value="Genomic_DNA"/>
</dbReference>
<sequence>MEAGFLSWNYARPIAREYFQFWPDGEDMLWAKSCWAAVEKSGLAVYHTEQEEMVCRSYVGLLALFYQEFAWRLGVETYKALSEENTAEIFHASLDEIDSRLIQLRDALQDRFGLCELYRMTLLSVEAGRQGARIPSELASDYESCFTYGPESMGLPFERAFSFVNGAILHPEELCSVTILPAS</sequence>
<evidence type="ECO:0000313" key="1">
    <source>
        <dbReference type="EMBL" id="UPU37803.1"/>
    </source>
</evidence>
<dbReference type="RefSeq" id="WP_248647194.1">
    <property type="nucleotide sequence ID" value="NZ_CP096574.1"/>
</dbReference>
<name>A0ABY4LIH7_9BACT</name>
<protein>
    <submittedName>
        <fullName evidence="1">Uncharacterized protein</fullName>
    </submittedName>
</protein>
<gene>
    <name evidence="1" type="ORF">M1B72_08880</name>
</gene>
<evidence type="ECO:0000313" key="2">
    <source>
        <dbReference type="Proteomes" id="UP000831485"/>
    </source>
</evidence>
<proteinExistence type="predicted"/>
<keyword evidence="2" id="KW-1185">Reference proteome</keyword>
<dbReference type="Proteomes" id="UP000831485">
    <property type="component" value="Chromosome"/>
</dbReference>
<accession>A0ABY4LIH7</accession>